<protein>
    <submittedName>
        <fullName evidence="2">DUF4400 domain-containing protein</fullName>
    </submittedName>
</protein>
<evidence type="ECO:0000313" key="3">
    <source>
        <dbReference type="Proteomes" id="UP000240989"/>
    </source>
</evidence>
<gene>
    <name evidence="2" type="ORF">C0W27_16035</name>
</gene>
<keyword evidence="1" id="KW-0472">Membrane</keyword>
<feature type="transmembrane region" description="Helical" evidence="1">
    <location>
        <begin position="195"/>
        <end position="212"/>
    </location>
</feature>
<evidence type="ECO:0000256" key="1">
    <source>
        <dbReference type="SAM" id="Phobius"/>
    </source>
</evidence>
<accession>A0ABX5H275</accession>
<keyword evidence="1" id="KW-0812">Transmembrane</keyword>
<dbReference type="Proteomes" id="UP000240989">
    <property type="component" value="Unassembled WGS sequence"/>
</dbReference>
<keyword evidence="1" id="KW-1133">Transmembrane helix</keyword>
<dbReference type="RefSeq" id="WP_045152716.1">
    <property type="nucleotide sequence ID" value="NZ_JZSW01000007.1"/>
</dbReference>
<organism evidence="2 3">
    <name type="scientific">Photobacterium angustum</name>
    <dbReference type="NCBI Taxonomy" id="661"/>
    <lineage>
        <taxon>Bacteria</taxon>
        <taxon>Pseudomonadati</taxon>
        <taxon>Pseudomonadota</taxon>
        <taxon>Gammaproteobacteria</taxon>
        <taxon>Vibrionales</taxon>
        <taxon>Vibrionaceae</taxon>
        <taxon>Photobacterium</taxon>
    </lineage>
</organism>
<sequence length="219" mass="25489">MLSPSAESKDYTLRHRAQLGLILCIFIYVITIVEYNSYSRTMNNEIADTVSLIGEENAKSVIERSHLIFAVLERYLPDIEVEDKPRIQREAHRFDDESDAFAWLNATPYQLWHKTLLLAYQVFFRFSLLLWWGGVMLPLTAAIIYEGWNMRQIKMYEFKSASAVRQNIWLKTSMFMSFMLSMYLILPYASTIGVIYPPLAMLVTALITRNIITHVTKTL</sequence>
<dbReference type="Pfam" id="PF14348">
    <property type="entry name" value="DtrJ-like"/>
    <property type="match status" value="1"/>
</dbReference>
<keyword evidence="3" id="KW-1185">Reference proteome</keyword>
<feature type="transmembrane region" description="Helical" evidence="1">
    <location>
        <begin position="122"/>
        <end position="148"/>
    </location>
</feature>
<reference evidence="2 3" key="1">
    <citation type="submission" date="2018-01" db="EMBL/GenBank/DDBJ databases">
        <title>Whole genome sequencing of Histamine producing bacteria.</title>
        <authorList>
            <person name="Butler K."/>
        </authorList>
    </citation>
    <scope>NUCLEOTIDE SEQUENCE [LARGE SCALE GENOMIC DNA]</scope>
    <source>
        <strain evidence="2 3">A6-1</strain>
    </source>
</reference>
<name>A0ABX5H275_PHOAN</name>
<comment type="caution">
    <text evidence="2">The sequence shown here is derived from an EMBL/GenBank/DDBJ whole genome shotgun (WGS) entry which is preliminary data.</text>
</comment>
<evidence type="ECO:0000313" key="2">
    <source>
        <dbReference type="EMBL" id="PSX07078.1"/>
    </source>
</evidence>
<proteinExistence type="predicted"/>
<dbReference type="EMBL" id="PYOU01000014">
    <property type="protein sequence ID" value="PSX07078.1"/>
    <property type="molecule type" value="Genomic_DNA"/>
</dbReference>
<dbReference type="InterPro" id="IPR022266">
    <property type="entry name" value="DtrJ-like"/>
</dbReference>
<feature type="transmembrane region" description="Helical" evidence="1">
    <location>
        <begin position="20"/>
        <end position="38"/>
    </location>
</feature>